<proteinExistence type="inferred from homology"/>
<protein>
    <submittedName>
        <fullName evidence="4">DNA-processing protein DprA</fullName>
    </submittedName>
</protein>
<dbReference type="Gene3D" id="3.40.50.450">
    <property type="match status" value="1"/>
</dbReference>
<feature type="region of interest" description="Disordered" evidence="2">
    <location>
        <begin position="1"/>
        <end position="25"/>
    </location>
</feature>
<dbReference type="InterPro" id="IPR003488">
    <property type="entry name" value="DprA"/>
</dbReference>
<dbReference type="Pfam" id="PF02481">
    <property type="entry name" value="DNA_processg_A"/>
    <property type="match status" value="1"/>
</dbReference>
<dbReference type="Proteomes" id="UP001381003">
    <property type="component" value="Chromosome"/>
</dbReference>
<evidence type="ECO:0000259" key="3">
    <source>
        <dbReference type="Pfam" id="PF02481"/>
    </source>
</evidence>
<organism evidence="4 5">
    <name type="scientific">Janibacter terrae</name>
    <dbReference type="NCBI Taxonomy" id="103817"/>
    <lineage>
        <taxon>Bacteria</taxon>
        <taxon>Bacillati</taxon>
        <taxon>Actinomycetota</taxon>
        <taxon>Actinomycetes</taxon>
        <taxon>Micrococcales</taxon>
        <taxon>Intrasporangiaceae</taxon>
        <taxon>Janibacter</taxon>
    </lineage>
</organism>
<gene>
    <name evidence="4" type="primary">dprA</name>
    <name evidence="4" type="ORF">N5P18_00930</name>
</gene>
<evidence type="ECO:0000256" key="1">
    <source>
        <dbReference type="ARBA" id="ARBA00006525"/>
    </source>
</evidence>
<sequence length="399" mass="42147">MSRTGGSAPTRAETARAHAQVGTDERRARIAWSRVLESRRERPSDSRPALFDDIWSLGHVEAWHRLVDGDLPRCASARVHVAGVDVDAELDRVARTRSRVVVPGDADWPAALSDTDIQPHLLHVRGGGCLADLTRRAVAVVGSRASTGYGEAVSRELGAGLAGRGWTVVSGAAFGIDAAAHQGSLAVDGPCVAVLPCGPERVYPEGNRRLVEAVAEGGAVVTELATGTVAMRHRFLARNRIIAALSSVTVVVEAGLRSGSLNTANWAQHLGRQVGAVPGPVTQMSSAGCHESIRKGQAGIVTDTDDVLALARPIGEGLDEEEVELLGPARALDVLTSTQRRVHDLLQVRRATRADEIATELVVPLEEVFADLAAMELDAWAVQDGVGGWRRGPGPERGG</sequence>
<dbReference type="NCBIfam" id="TIGR00732">
    <property type="entry name" value="dprA"/>
    <property type="match status" value="1"/>
</dbReference>
<reference evidence="4 5" key="1">
    <citation type="submission" date="2022-09" db="EMBL/GenBank/DDBJ databases">
        <title>Complete genome sequence of Janibacter terrae strain COS04-44, PCL-degrading bacteria isolated from oil spilled coast.</title>
        <authorList>
            <person name="Park H."/>
            <person name="Kim J.Y."/>
            <person name="An S.H."/>
            <person name="Lee C.M."/>
            <person name="Weon H.-Y."/>
        </authorList>
    </citation>
    <scope>NUCLEOTIDE SEQUENCE [LARGE SCALE GENOMIC DNA]</scope>
    <source>
        <strain evidence="4 5">COS04-44</strain>
    </source>
</reference>
<evidence type="ECO:0000256" key="2">
    <source>
        <dbReference type="SAM" id="MobiDB-lite"/>
    </source>
</evidence>
<accession>A0ABZ2FGL4</accession>
<dbReference type="RefSeq" id="WP_068325149.1">
    <property type="nucleotide sequence ID" value="NZ_CP104874.1"/>
</dbReference>
<feature type="domain" description="Smf/DprA SLOG" evidence="3">
    <location>
        <begin position="100"/>
        <end position="309"/>
    </location>
</feature>
<comment type="similarity">
    <text evidence="1">Belongs to the DprA/Smf family.</text>
</comment>
<dbReference type="InterPro" id="IPR057666">
    <property type="entry name" value="DrpA_SLOG"/>
</dbReference>
<evidence type="ECO:0000313" key="4">
    <source>
        <dbReference type="EMBL" id="WWF05470.1"/>
    </source>
</evidence>
<keyword evidence="5" id="KW-1185">Reference proteome</keyword>
<dbReference type="EMBL" id="CP104874">
    <property type="protein sequence ID" value="WWF05470.1"/>
    <property type="molecule type" value="Genomic_DNA"/>
</dbReference>
<dbReference type="PANTHER" id="PTHR43022">
    <property type="entry name" value="PROTEIN SMF"/>
    <property type="match status" value="1"/>
</dbReference>
<evidence type="ECO:0000313" key="5">
    <source>
        <dbReference type="Proteomes" id="UP001381003"/>
    </source>
</evidence>
<name>A0ABZ2FGL4_9MICO</name>
<dbReference type="SUPFAM" id="SSF102405">
    <property type="entry name" value="MCP/YpsA-like"/>
    <property type="match status" value="1"/>
</dbReference>
<dbReference type="PANTHER" id="PTHR43022:SF1">
    <property type="entry name" value="PROTEIN SMF"/>
    <property type="match status" value="1"/>
</dbReference>